<dbReference type="GeneID" id="92381630"/>
<gene>
    <name evidence="3" type="ORF">TEOVI_000769600</name>
</gene>
<name>A0A1G4I8J5_TRYEQ</name>
<organism evidence="3 4">
    <name type="scientific">Trypanosoma equiperdum</name>
    <dbReference type="NCBI Taxonomy" id="5694"/>
    <lineage>
        <taxon>Eukaryota</taxon>
        <taxon>Discoba</taxon>
        <taxon>Euglenozoa</taxon>
        <taxon>Kinetoplastea</taxon>
        <taxon>Metakinetoplastina</taxon>
        <taxon>Trypanosomatida</taxon>
        <taxon>Trypanosomatidae</taxon>
        <taxon>Trypanosoma</taxon>
    </lineage>
</organism>
<feature type="region of interest" description="Disordered" evidence="1">
    <location>
        <begin position="112"/>
        <end position="219"/>
    </location>
</feature>
<dbReference type="RefSeq" id="XP_067079592.1">
    <property type="nucleotide sequence ID" value="XM_067223491.1"/>
</dbReference>
<comment type="caution">
    <text evidence="3">The sequence shown here is derived from an EMBL/GenBank/DDBJ whole genome shotgun (WGS) entry which is preliminary data.</text>
</comment>
<dbReference type="VEuPathDB" id="TriTrypDB:TEOVI_000769600"/>
<dbReference type="EMBL" id="CZPT02000981">
    <property type="protein sequence ID" value="SCU68432.1"/>
    <property type="molecule type" value="Genomic_DNA"/>
</dbReference>
<feature type="compositionally biased region" description="Polar residues" evidence="1">
    <location>
        <begin position="187"/>
        <end position="219"/>
    </location>
</feature>
<dbReference type="AlphaFoldDB" id="A0A1G4I8J5"/>
<proteinExistence type="predicted"/>
<reference evidence="3" key="1">
    <citation type="submission" date="2016-09" db="EMBL/GenBank/DDBJ databases">
        <authorList>
            <person name="Hebert L."/>
            <person name="Moumen B."/>
        </authorList>
    </citation>
    <scope>NUCLEOTIDE SEQUENCE [LARGE SCALE GENOMIC DNA]</scope>
    <source>
        <strain evidence="3">OVI</strain>
    </source>
</reference>
<feature type="compositionally biased region" description="Polar residues" evidence="1">
    <location>
        <begin position="167"/>
        <end position="179"/>
    </location>
</feature>
<protein>
    <submittedName>
        <fullName evidence="3">Uncharacterized protein</fullName>
    </submittedName>
</protein>
<evidence type="ECO:0000313" key="3">
    <source>
        <dbReference type="EMBL" id="SCU68432.1"/>
    </source>
</evidence>
<feature type="chain" id="PRO_5009235287" evidence="2">
    <location>
        <begin position="25"/>
        <end position="232"/>
    </location>
</feature>
<evidence type="ECO:0000313" key="4">
    <source>
        <dbReference type="Proteomes" id="UP000195570"/>
    </source>
</evidence>
<keyword evidence="4" id="KW-1185">Reference proteome</keyword>
<feature type="signal peptide" evidence="2">
    <location>
        <begin position="1"/>
        <end position="24"/>
    </location>
</feature>
<sequence length="232" mass="25183">MSIFVVRCVLVLFVLTFCLVHACAYQQRFVTAELVDCPDLRDGAALLTSEGKQKLAQYAQQRCTQLPKEKLHVSRPGNCTVCVGGLLCPWYATCNRALLGAYFGLNVANPEGSEVKENGDPNPEPRVPSGPETRDNIVDSPDSTPSPPGEKKRIDSPAGKRDDSTENKPNQKVSQSDGNSAPAKQVAGSNKEVNTSTESEGPSRPAEQQESISEQPLRSIYNTIYSVLLFSL</sequence>
<evidence type="ECO:0000256" key="2">
    <source>
        <dbReference type="SAM" id="SignalP"/>
    </source>
</evidence>
<accession>A0A1G4I8J5</accession>
<dbReference type="Proteomes" id="UP000195570">
    <property type="component" value="Unassembled WGS sequence"/>
</dbReference>
<keyword evidence="2" id="KW-0732">Signal</keyword>
<evidence type="ECO:0000256" key="1">
    <source>
        <dbReference type="SAM" id="MobiDB-lite"/>
    </source>
</evidence>
<feature type="compositionally biased region" description="Basic and acidic residues" evidence="1">
    <location>
        <begin position="149"/>
        <end position="166"/>
    </location>
</feature>